<gene>
    <name evidence="3" type="ORF">FOZ76_13875</name>
</gene>
<sequence length="271" mass="28413">MPASYALPADARRLPGRVCIVTGAASGIGRATARLLAAHGAYVVVADITSEVIEGGAPTAERIAEDGNHAVYRRTDVASLADVEGLVADTVARHGRLDVIVNNACIRHARPLLEMGEDDWNRVLDVNLSGAFRCCQAAVRQMLTQTPLADEDEGVRGRIVNLASQHGMIAAPQDIAYGTSKAGVAYLTRQIATDYAAQGIVCNAVAPGKIQTGAGGRAVDPAVMDRATRRTPWPRLGRSEDVANAVLFLASAEASFITGAQLMVDGGWMAA</sequence>
<keyword evidence="2 3" id="KW-0560">Oxidoreductase</keyword>
<dbReference type="InterPro" id="IPR002347">
    <property type="entry name" value="SDR_fam"/>
</dbReference>
<protein>
    <submittedName>
        <fullName evidence="3">Glucose 1-dehydrogenase</fullName>
        <ecNumber evidence="3">1.1.1.47</ecNumber>
    </submittedName>
</protein>
<dbReference type="AlphaFoldDB" id="A0A556AKC7"/>
<evidence type="ECO:0000313" key="3">
    <source>
        <dbReference type="EMBL" id="TSH93352.1"/>
    </source>
</evidence>
<evidence type="ECO:0000313" key="4">
    <source>
        <dbReference type="Proteomes" id="UP000318405"/>
    </source>
</evidence>
<dbReference type="GO" id="GO:0047936">
    <property type="term" value="F:glucose 1-dehydrogenase [NAD(P)+] activity"/>
    <property type="evidence" value="ECO:0007669"/>
    <property type="project" value="UniProtKB-EC"/>
</dbReference>
<dbReference type="Proteomes" id="UP000318405">
    <property type="component" value="Unassembled WGS sequence"/>
</dbReference>
<dbReference type="PRINTS" id="PR00080">
    <property type="entry name" value="SDRFAMILY"/>
</dbReference>
<organism evidence="3 4">
    <name type="scientific">Verticiella sediminum</name>
    <dbReference type="NCBI Taxonomy" id="1247510"/>
    <lineage>
        <taxon>Bacteria</taxon>
        <taxon>Pseudomonadati</taxon>
        <taxon>Pseudomonadota</taxon>
        <taxon>Betaproteobacteria</taxon>
        <taxon>Burkholderiales</taxon>
        <taxon>Alcaligenaceae</taxon>
        <taxon>Verticiella</taxon>
    </lineage>
</organism>
<reference evidence="3 4" key="1">
    <citation type="submission" date="2019-07" db="EMBL/GenBank/DDBJ databases">
        <title>Qingshengfaniella alkalisoli gen. nov., sp. nov., isolated from saline soil.</title>
        <authorList>
            <person name="Xu L."/>
            <person name="Huang X.-X."/>
            <person name="Sun J.-Q."/>
        </authorList>
    </citation>
    <scope>NUCLEOTIDE SEQUENCE [LARGE SCALE GENOMIC DNA]</scope>
    <source>
        <strain evidence="3 4">DSM 27279</strain>
    </source>
</reference>
<dbReference type="InterPro" id="IPR020904">
    <property type="entry name" value="Sc_DH/Rdtase_CS"/>
</dbReference>
<dbReference type="Gene3D" id="3.40.50.720">
    <property type="entry name" value="NAD(P)-binding Rossmann-like Domain"/>
    <property type="match status" value="1"/>
</dbReference>
<dbReference type="Pfam" id="PF13561">
    <property type="entry name" value="adh_short_C2"/>
    <property type="match status" value="1"/>
</dbReference>
<accession>A0A556AKC7</accession>
<comment type="similarity">
    <text evidence="1">Belongs to the short-chain dehydrogenases/reductases (SDR) family.</text>
</comment>
<dbReference type="PROSITE" id="PS00061">
    <property type="entry name" value="ADH_SHORT"/>
    <property type="match status" value="1"/>
</dbReference>
<dbReference type="OrthoDB" id="6823797at2"/>
<evidence type="ECO:0000256" key="2">
    <source>
        <dbReference type="ARBA" id="ARBA00023002"/>
    </source>
</evidence>
<dbReference type="RefSeq" id="WP_143948870.1">
    <property type="nucleotide sequence ID" value="NZ_BAABMB010000006.1"/>
</dbReference>
<dbReference type="InterPro" id="IPR036291">
    <property type="entry name" value="NAD(P)-bd_dom_sf"/>
</dbReference>
<evidence type="ECO:0000256" key="1">
    <source>
        <dbReference type="ARBA" id="ARBA00006484"/>
    </source>
</evidence>
<dbReference type="CDD" id="cd05233">
    <property type="entry name" value="SDR_c"/>
    <property type="match status" value="1"/>
</dbReference>
<dbReference type="EMBL" id="VLTJ01000028">
    <property type="protein sequence ID" value="TSH93352.1"/>
    <property type="molecule type" value="Genomic_DNA"/>
</dbReference>
<comment type="caution">
    <text evidence="3">The sequence shown here is derived from an EMBL/GenBank/DDBJ whole genome shotgun (WGS) entry which is preliminary data.</text>
</comment>
<dbReference type="FunFam" id="3.40.50.720:FF:000084">
    <property type="entry name" value="Short-chain dehydrogenase reductase"/>
    <property type="match status" value="1"/>
</dbReference>
<proteinExistence type="inferred from homology"/>
<dbReference type="PRINTS" id="PR00081">
    <property type="entry name" value="GDHRDH"/>
</dbReference>
<keyword evidence="4" id="KW-1185">Reference proteome</keyword>
<dbReference type="PANTHER" id="PTHR24321:SF8">
    <property type="entry name" value="ESTRADIOL 17-BETA-DEHYDROGENASE 8-RELATED"/>
    <property type="match status" value="1"/>
</dbReference>
<dbReference type="PANTHER" id="PTHR24321">
    <property type="entry name" value="DEHYDROGENASES, SHORT CHAIN"/>
    <property type="match status" value="1"/>
</dbReference>
<name>A0A556AKC7_9BURK</name>
<dbReference type="EC" id="1.1.1.47" evidence="3"/>
<dbReference type="SUPFAM" id="SSF51735">
    <property type="entry name" value="NAD(P)-binding Rossmann-fold domains"/>
    <property type="match status" value="1"/>
</dbReference>
<dbReference type="NCBIfam" id="NF005559">
    <property type="entry name" value="PRK07231.1"/>
    <property type="match status" value="1"/>
</dbReference>